<keyword evidence="2" id="KW-1185">Reference proteome</keyword>
<evidence type="ECO:0000313" key="1">
    <source>
        <dbReference type="EMBL" id="PVX53715.1"/>
    </source>
</evidence>
<sequence length="104" mass="12152">MRFWTHIVIVICARLFHRQNGMAQHRVGTLTLKHYAGQSYACIFNGDLNFKKSITAGLDLGKKIRQTLYSKQWDCLCTYGWILGKSLIYEKHNQNYSFCIIHQP</sequence>
<proteinExistence type="predicted"/>
<comment type="caution">
    <text evidence="1">The sequence shown here is derived from an EMBL/GenBank/DDBJ whole genome shotgun (WGS) entry which is preliminary data.</text>
</comment>
<evidence type="ECO:0000313" key="2">
    <source>
        <dbReference type="Proteomes" id="UP000245870"/>
    </source>
</evidence>
<name>A0A2U0U7T7_9BACT</name>
<reference evidence="1 2" key="1">
    <citation type="submission" date="2018-05" db="EMBL/GenBank/DDBJ databases">
        <title>Genomic Encyclopedia of Type Strains, Phase IV (KMG-IV): sequencing the most valuable type-strain genomes for metagenomic binning, comparative biology and taxonomic classification.</title>
        <authorList>
            <person name="Goeker M."/>
        </authorList>
    </citation>
    <scope>NUCLEOTIDE SEQUENCE [LARGE SCALE GENOMIC DNA]</scope>
    <source>
        <strain evidence="1 2">DSM 100333</strain>
    </source>
</reference>
<protein>
    <submittedName>
        <fullName evidence="1">Uncharacterized protein</fullName>
    </submittedName>
</protein>
<organism evidence="1 2">
    <name type="scientific">Hallella colorans</name>
    <dbReference type="NCBI Taxonomy" id="1703337"/>
    <lineage>
        <taxon>Bacteria</taxon>
        <taxon>Pseudomonadati</taxon>
        <taxon>Bacteroidota</taxon>
        <taxon>Bacteroidia</taxon>
        <taxon>Bacteroidales</taxon>
        <taxon>Prevotellaceae</taxon>
        <taxon>Hallella</taxon>
    </lineage>
</organism>
<accession>A0A2U0U7T7</accession>
<gene>
    <name evidence="1" type="ORF">C7379_10955</name>
</gene>
<dbReference type="Proteomes" id="UP000245870">
    <property type="component" value="Unassembled WGS sequence"/>
</dbReference>
<dbReference type="EMBL" id="QENY01000009">
    <property type="protein sequence ID" value="PVX53715.1"/>
    <property type="molecule type" value="Genomic_DNA"/>
</dbReference>
<dbReference type="AlphaFoldDB" id="A0A2U0U7T7"/>